<organism evidence="2 3">
    <name type="scientific">Shewanella litorisediminis</name>
    <dbReference type="NCBI Taxonomy" id="1173586"/>
    <lineage>
        <taxon>Bacteria</taxon>
        <taxon>Pseudomonadati</taxon>
        <taxon>Pseudomonadota</taxon>
        <taxon>Gammaproteobacteria</taxon>
        <taxon>Alteromonadales</taxon>
        <taxon>Shewanellaceae</taxon>
        <taxon>Shewanella</taxon>
    </lineage>
</organism>
<dbReference type="RefSeq" id="WP_203323905.1">
    <property type="nucleotide sequence ID" value="NZ_CP069213.1"/>
</dbReference>
<sequence>MKHYTKGLVLAASLGVINFAVADTDDVDKIARELANPNTTLGSLSFNFDYITYEGDLPNADDQGNFQVSFQPILPIPISAGTNLYIRPNFQFISDRPIYDAGSNDFRDADFGMGDIGFDVALGHSFSNGIVLAGGIVGTMDTATEKELGNDQWLLGPELAVGYVQKWGVVGLLVTHQWDIGGANDKDTSITGGQYFYTFNLGQGWQISASPSWSYNNEADSGNKFTLPLGIGVAKTTKLGNTPIKFGFQYWNYIQNADPFGPEQQFRFTVTPVVPLPW</sequence>
<accession>A0ABX7FYP7</accession>
<evidence type="ECO:0008006" key="4">
    <source>
        <dbReference type="Google" id="ProtNLM"/>
    </source>
</evidence>
<proteinExistence type="predicted"/>
<reference evidence="2 3" key="1">
    <citation type="journal article" date="2012" name="Antonie Van Leeuwenhoek">
        <title>Shewanella litorisediminis sp. nov., a gammaproteobacterium isolated from a tidal flat sediment.</title>
        <authorList>
            <person name="Lee M.H."/>
            <person name="Yoon J.H."/>
        </authorList>
    </citation>
    <scope>NUCLEOTIDE SEQUENCE [LARGE SCALE GENOMIC DNA]</scope>
    <source>
        <strain evidence="2 3">SMK1-12</strain>
    </source>
</reference>
<feature type="chain" id="PRO_5046995300" description="Neuromedin U" evidence="1">
    <location>
        <begin position="23"/>
        <end position="278"/>
    </location>
</feature>
<protein>
    <recommendedName>
        <fullName evidence="4">Neuromedin U</fullName>
    </recommendedName>
</protein>
<dbReference type="Proteomes" id="UP000596252">
    <property type="component" value="Chromosome"/>
</dbReference>
<feature type="signal peptide" evidence="1">
    <location>
        <begin position="1"/>
        <end position="22"/>
    </location>
</feature>
<dbReference type="EMBL" id="CP069213">
    <property type="protein sequence ID" value="QRH00166.1"/>
    <property type="molecule type" value="Genomic_DNA"/>
</dbReference>
<evidence type="ECO:0000256" key="1">
    <source>
        <dbReference type="SAM" id="SignalP"/>
    </source>
</evidence>
<evidence type="ECO:0000313" key="2">
    <source>
        <dbReference type="EMBL" id="QRH00166.1"/>
    </source>
</evidence>
<name>A0ABX7FYP7_9GAMM</name>
<evidence type="ECO:0000313" key="3">
    <source>
        <dbReference type="Proteomes" id="UP000596252"/>
    </source>
</evidence>
<keyword evidence="1" id="KW-0732">Signal</keyword>
<gene>
    <name evidence="2" type="ORF">JQC75_09590</name>
</gene>
<keyword evidence="3" id="KW-1185">Reference proteome</keyword>